<evidence type="ECO:0000256" key="6">
    <source>
        <dbReference type="ARBA" id="ARBA00023002"/>
    </source>
</evidence>
<dbReference type="CDD" id="cd07237">
    <property type="entry name" value="BphC1-RGP6_C_like"/>
    <property type="match status" value="1"/>
</dbReference>
<comment type="caution">
    <text evidence="10">The sequence shown here is derived from an EMBL/GenBank/DDBJ whole genome shotgun (WGS) entry which is preliminary data.</text>
</comment>
<feature type="domain" description="VOC" evidence="9">
    <location>
        <begin position="2"/>
        <end position="118"/>
    </location>
</feature>
<evidence type="ECO:0000256" key="8">
    <source>
        <dbReference type="RuleBase" id="RU000683"/>
    </source>
</evidence>
<name>A0A498C6X4_9GAMM</name>
<dbReference type="InterPro" id="IPR029068">
    <property type="entry name" value="Glyas_Bleomycin-R_OHBP_Dase"/>
</dbReference>
<dbReference type="EMBL" id="RCDA01000003">
    <property type="protein sequence ID" value="RLK48278.1"/>
    <property type="molecule type" value="Genomic_DNA"/>
</dbReference>
<dbReference type="InterPro" id="IPR037523">
    <property type="entry name" value="VOC_core"/>
</dbReference>
<comment type="cofactor">
    <cofactor evidence="1 8">
        <name>Fe(2+)</name>
        <dbReference type="ChEBI" id="CHEBI:29033"/>
    </cofactor>
</comment>
<dbReference type="InterPro" id="IPR000486">
    <property type="entry name" value="Xdiol_ring_cleave_dOase_1/2"/>
</dbReference>
<dbReference type="InterPro" id="IPR004360">
    <property type="entry name" value="Glyas_Fos-R_dOase_dom"/>
</dbReference>
<evidence type="ECO:0000256" key="3">
    <source>
        <dbReference type="ARBA" id="ARBA00022723"/>
    </source>
</evidence>
<protein>
    <submittedName>
        <fullName evidence="10">2,3-dihydroxybiphenyl 1,2-dioxygenase</fullName>
    </submittedName>
</protein>
<proteinExistence type="inferred from homology"/>
<dbReference type="PROSITE" id="PS00082">
    <property type="entry name" value="EXTRADIOL_DIOXYGENAS"/>
    <property type="match status" value="1"/>
</dbReference>
<evidence type="ECO:0000256" key="1">
    <source>
        <dbReference type="ARBA" id="ARBA00001954"/>
    </source>
</evidence>
<organism evidence="10 11">
    <name type="scientific">Alkalispirillum mobile</name>
    <dbReference type="NCBI Taxonomy" id="85925"/>
    <lineage>
        <taxon>Bacteria</taxon>
        <taxon>Pseudomonadati</taxon>
        <taxon>Pseudomonadota</taxon>
        <taxon>Gammaproteobacteria</taxon>
        <taxon>Chromatiales</taxon>
        <taxon>Ectothiorhodospiraceae</taxon>
        <taxon>Alkalispirillum</taxon>
    </lineage>
</organism>
<keyword evidence="4 8" id="KW-0058">Aromatic hydrocarbons catabolism</keyword>
<dbReference type="CDD" id="cd07252">
    <property type="entry name" value="BphC1-RGP6_N_like"/>
    <property type="match status" value="1"/>
</dbReference>
<keyword evidence="5 8" id="KW-0223">Dioxygenase</keyword>
<dbReference type="Gene3D" id="3.10.180.10">
    <property type="entry name" value="2,3-Dihydroxybiphenyl 1,2-Dioxygenase, domain 1"/>
    <property type="match status" value="2"/>
</dbReference>
<comment type="similarity">
    <text evidence="2 8">Belongs to the extradiol ring-cleavage dioxygenase family.</text>
</comment>
<evidence type="ECO:0000259" key="9">
    <source>
        <dbReference type="PROSITE" id="PS51819"/>
    </source>
</evidence>
<gene>
    <name evidence="10" type="ORF">DFR31_2157</name>
</gene>
<evidence type="ECO:0000256" key="7">
    <source>
        <dbReference type="ARBA" id="ARBA00023004"/>
    </source>
</evidence>
<dbReference type="RefSeq" id="WP_121442680.1">
    <property type="nucleotide sequence ID" value="NZ_RCDA01000003.1"/>
</dbReference>
<evidence type="ECO:0000313" key="10">
    <source>
        <dbReference type="EMBL" id="RLK48278.1"/>
    </source>
</evidence>
<feature type="domain" description="VOC" evidence="9">
    <location>
        <begin position="141"/>
        <end position="261"/>
    </location>
</feature>
<dbReference type="SUPFAM" id="SSF54593">
    <property type="entry name" value="Glyoxalase/Bleomycin resistance protein/Dihydroxybiphenyl dioxygenase"/>
    <property type="match status" value="2"/>
</dbReference>
<keyword evidence="11" id="KW-1185">Reference proteome</keyword>
<accession>A0A498C6X4</accession>
<keyword evidence="7 8" id="KW-0408">Iron</keyword>
<dbReference type="GO" id="GO:0051213">
    <property type="term" value="F:dioxygenase activity"/>
    <property type="evidence" value="ECO:0007669"/>
    <property type="project" value="UniProtKB-KW"/>
</dbReference>
<reference evidence="10 11" key="1">
    <citation type="submission" date="2018-10" db="EMBL/GenBank/DDBJ databases">
        <title>Genomic Encyclopedia of Type Strains, Phase IV (KMG-IV): sequencing the most valuable type-strain genomes for metagenomic binning, comparative biology and taxonomic classification.</title>
        <authorList>
            <person name="Goeker M."/>
        </authorList>
    </citation>
    <scope>NUCLEOTIDE SEQUENCE [LARGE SCALE GENOMIC DNA]</scope>
    <source>
        <strain evidence="10 11">DSM 12769</strain>
    </source>
</reference>
<dbReference type="AlphaFoldDB" id="A0A498C6X4"/>
<dbReference type="Proteomes" id="UP000275461">
    <property type="component" value="Unassembled WGS sequence"/>
</dbReference>
<keyword evidence="3" id="KW-0479">Metal-binding</keyword>
<evidence type="ECO:0000256" key="2">
    <source>
        <dbReference type="ARBA" id="ARBA00008784"/>
    </source>
</evidence>
<dbReference type="Pfam" id="PF00903">
    <property type="entry name" value="Glyoxalase"/>
    <property type="match status" value="1"/>
</dbReference>
<sequence length="291" mass="32538">MQLSYLGINVEKLDAQWNAILFDVLGLEARPREEGEPLQLRVDDRHHRISLYPTGENGTAYVGWEADTQAEFDRVLRGLREQGVACEEADARLCAERAVMRMVYFEGPDGVRTELAFGGVVDGQPFKPSRATSGFNTGEQGLGHILMASADPAATVQWYQDKLGFKVSDYIHWDEAKATFLHCNPRHHSLAIMNPCFGTGAGELNHLMLQARSIDDVGRGYDEVQRLGIPLALTLGKHTNDHMTSFYMMTPGGFAIEYGYGGRTIEDEEEWEVQFYNAPKLWGHNLGKAQD</sequence>
<evidence type="ECO:0000313" key="11">
    <source>
        <dbReference type="Proteomes" id="UP000275461"/>
    </source>
</evidence>
<dbReference type="GO" id="GO:0008198">
    <property type="term" value="F:ferrous iron binding"/>
    <property type="evidence" value="ECO:0007669"/>
    <property type="project" value="InterPro"/>
</dbReference>
<dbReference type="OrthoDB" id="9804944at2"/>
<evidence type="ECO:0000256" key="5">
    <source>
        <dbReference type="ARBA" id="ARBA00022964"/>
    </source>
</evidence>
<dbReference type="Pfam" id="PF22632">
    <property type="entry name" value="BphC_D1"/>
    <property type="match status" value="1"/>
</dbReference>
<evidence type="ECO:0000256" key="4">
    <source>
        <dbReference type="ARBA" id="ARBA00022797"/>
    </source>
</evidence>
<keyword evidence="6 8" id="KW-0560">Oxidoreductase</keyword>
<dbReference type="PROSITE" id="PS51819">
    <property type="entry name" value="VOC"/>
    <property type="match status" value="2"/>
</dbReference>